<feature type="region of interest" description="Disordered" evidence="1">
    <location>
        <begin position="1"/>
        <end position="27"/>
    </location>
</feature>
<keyword evidence="2" id="KW-0472">Membrane</keyword>
<feature type="compositionally biased region" description="Basic residues" evidence="1">
    <location>
        <begin position="1"/>
        <end position="10"/>
    </location>
</feature>
<dbReference type="VEuPathDB" id="VectorBase:GPAI044541"/>
<sequence length="255" mass="27746">MLYGHRKRGNKVISHEKRFGNETRKTTDKQLKKKKLDEISMQYALLSPVQCENNYPLTLTLWFCIGRGTVNIGLCYRISSSSSLTGGGGGGRGCLATNSVPDLSCDGPFDFLTHVQCPVAVGVDVALDGHFVHRSSVGICRKFLLNPRHDDDSNYTSSRLTIFSGSNISRCATMVLIEFLTKRRRHHVVVAAVDVVVIDIDVVVVVVVVVAVVENATFSNKNEARRLKPNGLTAVFAVTVAVVVGVNTAILSVLC</sequence>
<reference evidence="4" key="1">
    <citation type="submission" date="2014-03" db="EMBL/GenBank/DDBJ databases">
        <authorList>
            <person name="Aksoy S."/>
            <person name="Warren W."/>
            <person name="Wilson R.K."/>
        </authorList>
    </citation>
    <scope>NUCLEOTIDE SEQUENCE [LARGE SCALE GENOMIC DNA]</scope>
    <source>
        <strain evidence="4">IAEA</strain>
    </source>
</reference>
<organism evidence="3 4">
    <name type="scientific">Glossina pallidipes</name>
    <name type="common">Tsetse fly</name>
    <dbReference type="NCBI Taxonomy" id="7398"/>
    <lineage>
        <taxon>Eukaryota</taxon>
        <taxon>Metazoa</taxon>
        <taxon>Ecdysozoa</taxon>
        <taxon>Arthropoda</taxon>
        <taxon>Hexapoda</taxon>
        <taxon>Insecta</taxon>
        <taxon>Pterygota</taxon>
        <taxon>Neoptera</taxon>
        <taxon>Endopterygota</taxon>
        <taxon>Diptera</taxon>
        <taxon>Brachycera</taxon>
        <taxon>Muscomorpha</taxon>
        <taxon>Hippoboscoidea</taxon>
        <taxon>Glossinidae</taxon>
        <taxon>Glossina</taxon>
    </lineage>
</organism>
<name>A0A1B0AG13_GLOPL</name>
<feature type="compositionally biased region" description="Basic and acidic residues" evidence="1">
    <location>
        <begin position="13"/>
        <end position="27"/>
    </location>
</feature>
<reference evidence="3" key="2">
    <citation type="submission" date="2020-05" db="UniProtKB">
        <authorList>
            <consortium name="EnsemblMetazoa"/>
        </authorList>
    </citation>
    <scope>IDENTIFICATION</scope>
    <source>
        <strain evidence="3">IAEA</strain>
    </source>
</reference>
<dbReference type="EnsemblMetazoa" id="GPAI044541-RA">
    <property type="protein sequence ID" value="GPAI044541-PA"/>
    <property type="gene ID" value="GPAI044541"/>
</dbReference>
<feature type="transmembrane region" description="Helical" evidence="2">
    <location>
        <begin position="233"/>
        <end position="254"/>
    </location>
</feature>
<proteinExistence type="predicted"/>
<keyword evidence="2" id="KW-0812">Transmembrane</keyword>
<dbReference type="AlphaFoldDB" id="A0A1B0AG13"/>
<keyword evidence="2" id="KW-1133">Transmembrane helix</keyword>
<evidence type="ECO:0000313" key="4">
    <source>
        <dbReference type="Proteomes" id="UP000092445"/>
    </source>
</evidence>
<evidence type="ECO:0000256" key="1">
    <source>
        <dbReference type="SAM" id="MobiDB-lite"/>
    </source>
</evidence>
<evidence type="ECO:0000256" key="2">
    <source>
        <dbReference type="SAM" id="Phobius"/>
    </source>
</evidence>
<protein>
    <submittedName>
        <fullName evidence="3">Uncharacterized protein</fullName>
    </submittedName>
</protein>
<keyword evidence="4" id="KW-1185">Reference proteome</keyword>
<dbReference type="Proteomes" id="UP000092445">
    <property type="component" value="Unassembled WGS sequence"/>
</dbReference>
<accession>A0A1B0AG13</accession>
<feature type="transmembrane region" description="Helical" evidence="2">
    <location>
        <begin position="188"/>
        <end position="213"/>
    </location>
</feature>
<evidence type="ECO:0000313" key="3">
    <source>
        <dbReference type="EnsemblMetazoa" id="GPAI044541-PA"/>
    </source>
</evidence>